<gene>
    <name evidence="1" type="ORF">ACFFH7_35860</name>
</gene>
<evidence type="ECO:0000313" key="2">
    <source>
        <dbReference type="Proteomes" id="UP001589810"/>
    </source>
</evidence>
<accession>A0ABV6N397</accession>
<protein>
    <recommendedName>
        <fullName evidence="3">Major tail protein</fullName>
    </recommendedName>
</protein>
<reference evidence="1 2" key="1">
    <citation type="submission" date="2024-09" db="EMBL/GenBank/DDBJ databases">
        <authorList>
            <person name="Sun Q."/>
            <person name="Mori K."/>
        </authorList>
    </citation>
    <scope>NUCLEOTIDE SEQUENCE [LARGE SCALE GENOMIC DNA]</scope>
    <source>
        <strain evidence="1 2">TBRC 1432</strain>
    </source>
</reference>
<proteinExistence type="predicted"/>
<comment type="caution">
    <text evidence="1">The sequence shown here is derived from an EMBL/GenBank/DDBJ whole genome shotgun (WGS) entry which is preliminary data.</text>
</comment>
<dbReference type="Pfam" id="PF25681">
    <property type="entry name" value="Phage_TTP_17"/>
    <property type="match status" value="1"/>
</dbReference>
<sequence length="217" mass="23662">MPTATWDSLFDGRPELIRKMLFGSVFVKDYDPATSLATFSPFDATTGGLDATALGTGWTDLGYLDESGVEFTPTFTTADTMAWQLRLPGRTDVTADNESAKIVCLQSDPAVEALYYNKPLATAPTLGTSGYKITKDKTPNLIYRSALFIGVDGSGGSVQYAAKLYPMCLMTKPDKQSWQAKTENQFTMTLTPYWDSVAGFAIATWHDGPGWRAYATP</sequence>
<organism evidence="1 2">
    <name type="scientific">Kutzneria chonburiensis</name>
    <dbReference type="NCBI Taxonomy" id="1483604"/>
    <lineage>
        <taxon>Bacteria</taxon>
        <taxon>Bacillati</taxon>
        <taxon>Actinomycetota</taxon>
        <taxon>Actinomycetes</taxon>
        <taxon>Pseudonocardiales</taxon>
        <taxon>Pseudonocardiaceae</taxon>
        <taxon>Kutzneria</taxon>
    </lineage>
</organism>
<dbReference type="Proteomes" id="UP001589810">
    <property type="component" value="Unassembled WGS sequence"/>
</dbReference>
<keyword evidence="2" id="KW-1185">Reference proteome</keyword>
<dbReference type="InterPro" id="IPR058154">
    <property type="entry name" value="Bxb1_TTP-like"/>
</dbReference>
<dbReference type="EMBL" id="JBHLUD010000013">
    <property type="protein sequence ID" value="MFC0546932.1"/>
    <property type="molecule type" value="Genomic_DNA"/>
</dbReference>
<evidence type="ECO:0000313" key="1">
    <source>
        <dbReference type="EMBL" id="MFC0546932.1"/>
    </source>
</evidence>
<name>A0ABV6N397_9PSEU</name>
<evidence type="ECO:0008006" key="3">
    <source>
        <dbReference type="Google" id="ProtNLM"/>
    </source>
</evidence>
<dbReference type="RefSeq" id="WP_379794443.1">
    <property type="nucleotide sequence ID" value="NZ_JBHLUD010000013.1"/>
</dbReference>